<proteinExistence type="predicted"/>
<dbReference type="EMBL" id="PUIO01000045">
    <property type="protein sequence ID" value="PQP19272.1"/>
    <property type="molecule type" value="Genomic_DNA"/>
</dbReference>
<dbReference type="Gene3D" id="3.40.50.720">
    <property type="entry name" value="NAD(P)-binding Rossmann-like Domain"/>
    <property type="match status" value="1"/>
</dbReference>
<protein>
    <submittedName>
        <fullName evidence="2">Hydroxylase</fullName>
    </submittedName>
</protein>
<dbReference type="PANTHER" id="PTHR43162:SF1">
    <property type="entry name" value="PRESTALK A DIFFERENTIATION PROTEIN A"/>
    <property type="match status" value="1"/>
</dbReference>
<dbReference type="InterPro" id="IPR051604">
    <property type="entry name" value="Ergot_Alk_Oxidoreductase"/>
</dbReference>
<gene>
    <name evidence="2" type="ORF">C5613_30390</name>
</gene>
<dbReference type="Proteomes" id="UP000239290">
    <property type="component" value="Unassembled WGS sequence"/>
</dbReference>
<dbReference type="SUPFAM" id="SSF51735">
    <property type="entry name" value="NAD(P)-binding Rossmann-fold domains"/>
    <property type="match status" value="1"/>
</dbReference>
<dbReference type="InterPro" id="IPR016040">
    <property type="entry name" value="NAD(P)-bd_dom"/>
</dbReference>
<dbReference type="AlphaFoldDB" id="A0A2S8IY32"/>
<evidence type="ECO:0000313" key="3">
    <source>
        <dbReference type="Proteomes" id="UP000239290"/>
    </source>
</evidence>
<dbReference type="InterPro" id="IPR036291">
    <property type="entry name" value="NAD(P)-bd_dom_sf"/>
</dbReference>
<reference evidence="3" key="1">
    <citation type="submission" date="2018-02" db="EMBL/GenBank/DDBJ databases">
        <title>Draft genome sequencing of Rhodococcus opacus KU647198.</title>
        <authorList>
            <person name="Zheng B.-X."/>
        </authorList>
    </citation>
    <scope>NUCLEOTIDE SEQUENCE [LARGE SCALE GENOMIC DNA]</scope>
    <source>
        <strain evidence="3">04-OD7</strain>
    </source>
</reference>
<dbReference type="RefSeq" id="WP_105420133.1">
    <property type="nucleotide sequence ID" value="NZ_PUIO01000045.1"/>
</dbReference>
<dbReference type="PANTHER" id="PTHR43162">
    <property type="match status" value="1"/>
</dbReference>
<name>A0A2S8IY32_RHOOP</name>
<evidence type="ECO:0000313" key="2">
    <source>
        <dbReference type="EMBL" id="PQP19272.1"/>
    </source>
</evidence>
<organism evidence="2 3">
    <name type="scientific">Rhodococcus opacus</name>
    <name type="common">Nocardia opaca</name>
    <dbReference type="NCBI Taxonomy" id="37919"/>
    <lineage>
        <taxon>Bacteria</taxon>
        <taxon>Bacillati</taxon>
        <taxon>Actinomycetota</taxon>
        <taxon>Actinomycetes</taxon>
        <taxon>Mycobacteriales</taxon>
        <taxon>Nocardiaceae</taxon>
        <taxon>Rhodococcus</taxon>
    </lineage>
</organism>
<dbReference type="Pfam" id="PF13460">
    <property type="entry name" value="NAD_binding_10"/>
    <property type="match status" value="1"/>
</dbReference>
<dbReference type="Gene3D" id="3.90.25.10">
    <property type="entry name" value="UDP-galactose 4-epimerase, domain 1"/>
    <property type="match status" value="1"/>
</dbReference>
<feature type="domain" description="NAD(P)-binding" evidence="1">
    <location>
        <begin position="14"/>
        <end position="201"/>
    </location>
</feature>
<accession>A0A2S8IY32</accession>
<comment type="caution">
    <text evidence="2">The sequence shown here is derived from an EMBL/GenBank/DDBJ whole genome shotgun (WGS) entry which is preliminary data.</text>
</comment>
<evidence type="ECO:0000259" key="1">
    <source>
        <dbReference type="Pfam" id="PF13460"/>
    </source>
</evidence>
<sequence>MSDRAPFLVTGVGGGYSSISRMVAELLLRSGEPVRAMVHRDDGRADALRELGADIVVGDLTRPGDVAAVLAGVRRMFFNMSVSADYLEAAAVVCAIADERGDLEALVNMSQMTVSQMTSTSTDESRHQRLHWLAERIMNWSGLPVVHVRPTVFLDNPLFTVVASRSVAERGVLALPFGTGRTSPVAATDVARVVAAILQDPAGRIGQVFELTGPAVLDIDGLADQYTRGLGQSVAGSDLPHDDFVELLSAVPGISSHTVQHLLTVATLHRDDRYNRLTTDVEDVTGQPAQSVEHYIAAHRELFSSLPPPGSEG</sequence>